<dbReference type="Proteomes" id="UP001217500">
    <property type="component" value="Chromosome"/>
</dbReference>
<dbReference type="GO" id="GO:0016491">
    <property type="term" value="F:oxidoreductase activity"/>
    <property type="evidence" value="ECO:0007669"/>
    <property type="project" value="UniProtKB-KW"/>
</dbReference>
<keyword evidence="4" id="KW-1185">Reference proteome</keyword>
<dbReference type="InterPro" id="IPR036291">
    <property type="entry name" value="NAD(P)-bd_dom_sf"/>
</dbReference>
<dbReference type="SUPFAM" id="SSF51735">
    <property type="entry name" value="NAD(P)-binding Rossmann-fold domains"/>
    <property type="match status" value="1"/>
</dbReference>
<evidence type="ECO:0000313" key="4">
    <source>
        <dbReference type="Proteomes" id="UP001217500"/>
    </source>
</evidence>
<name>A0AAF0BLP2_9PROT</name>
<evidence type="ECO:0000256" key="2">
    <source>
        <dbReference type="ARBA" id="ARBA00023002"/>
    </source>
</evidence>
<gene>
    <name evidence="3" type="ORF">PH603_12490</name>
</gene>
<reference evidence="3" key="1">
    <citation type="submission" date="2023-01" db="EMBL/GenBank/DDBJ databases">
        <title>The genome sequence of Kordiimonadaceae bacterium 6D33.</title>
        <authorList>
            <person name="Liu Y."/>
        </authorList>
    </citation>
    <scope>NUCLEOTIDE SEQUENCE</scope>
    <source>
        <strain evidence="3">6D33</strain>
    </source>
</reference>
<sequence>MTRAPQTVWITGAGTGIGRALALLYTADGCNVVITGRRREVLDDVVEAGRGSLGEIRALPGDVTDEAGMQALADTLRAAGMLPDIVILNAGNHIPTWAGDFRVQDYRSLMDVNYFGVVHGLAALLPLMRARGSGQIAIVASLAGYRGLPGAAAYGASKAALINMAEALRPELAREGIDLRLVNPGFIETPLTDRNEFEMPFLIDADTAARAIHKGLRGGRFEITTPRRFAFLMKILRLLPEGLFFSLTRRLLP</sequence>
<dbReference type="PRINTS" id="PR00081">
    <property type="entry name" value="GDHRDH"/>
</dbReference>
<dbReference type="PANTHER" id="PTHR44196">
    <property type="entry name" value="DEHYDROGENASE/REDUCTASE SDR FAMILY MEMBER 7B"/>
    <property type="match status" value="1"/>
</dbReference>
<dbReference type="Gene3D" id="3.40.50.720">
    <property type="entry name" value="NAD(P)-binding Rossmann-like Domain"/>
    <property type="match status" value="1"/>
</dbReference>
<dbReference type="Pfam" id="PF00106">
    <property type="entry name" value="adh_short"/>
    <property type="match status" value="1"/>
</dbReference>
<proteinExistence type="inferred from homology"/>
<dbReference type="InterPro" id="IPR002347">
    <property type="entry name" value="SDR_fam"/>
</dbReference>
<keyword evidence="2" id="KW-0560">Oxidoreductase</keyword>
<protein>
    <submittedName>
        <fullName evidence="3">SDR family NAD(P)-dependent oxidoreductase</fullName>
    </submittedName>
</protein>
<evidence type="ECO:0000313" key="3">
    <source>
        <dbReference type="EMBL" id="WCL53356.1"/>
    </source>
</evidence>
<dbReference type="EMBL" id="CP116805">
    <property type="protein sequence ID" value="WCL53356.1"/>
    <property type="molecule type" value="Genomic_DNA"/>
</dbReference>
<dbReference type="InterPro" id="IPR020904">
    <property type="entry name" value="Sc_DH/Rdtase_CS"/>
</dbReference>
<dbReference type="KEGG" id="gso:PH603_12490"/>
<evidence type="ECO:0000256" key="1">
    <source>
        <dbReference type="ARBA" id="ARBA00006484"/>
    </source>
</evidence>
<comment type="similarity">
    <text evidence="1">Belongs to the short-chain dehydrogenases/reductases (SDR) family.</text>
</comment>
<dbReference type="GO" id="GO:0016020">
    <property type="term" value="C:membrane"/>
    <property type="evidence" value="ECO:0007669"/>
    <property type="project" value="TreeGrafter"/>
</dbReference>
<dbReference type="PROSITE" id="PS00061">
    <property type="entry name" value="ADH_SHORT"/>
    <property type="match status" value="1"/>
</dbReference>
<dbReference type="RefSeq" id="WP_289502868.1">
    <property type="nucleotide sequence ID" value="NZ_CP116805.1"/>
</dbReference>
<organism evidence="3 4">
    <name type="scientific">Gimibacter soli</name>
    <dbReference type="NCBI Taxonomy" id="3024400"/>
    <lineage>
        <taxon>Bacteria</taxon>
        <taxon>Pseudomonadati</taxon>
        <taxon>Pseudomonadota</taxon>
        <taxon>Alphaproteobacteria</taxon>
        <taxon>Kordiimonadales</taxon>
        <taxon>Temperatibacteraceae</taxon>
        <taxon>Gimibacter</taxon>
    </lineage>
</organism>
<dbReference type="PANTHER" id="PTHR44196:SF1">
    <property type="entry name" value="DEHYDROGENASE_REDUCTASE SDR FAMILY MEMBER 7B"/>
    <property type="match status" value="1"/>
</dbReference>
<dbReference type="AlphaFoldDB" id="A0AAF0BLP2"/>
<accession>A0AAF0BLP2</accession>